<comment type="cofactor">
    <cofactor evidence="1">
        <name>FMN</name>
        <dbReference type="ChEBI" id="CHEBI:58210"/>
    </cofactor>
</comment>
<feature type="binding site" evidence="7">
    <location>
        <position position="256"/>
    </location>
    <ligand>
        <name>FMN</name>
        <dbReference type="ChEBI" id="CHEBI:58210"/>
    </ligand>
</feature>
<feature type="binding site" evidence="7">
    <location>
        <position position="109"/>
    </location>
    <ligand>
        <name>FMN</name>
        <dbReference type="ChEBI" id="CHEBI:58210"/>
    </ligand>
</feature>
<evidence type="ECO:0000256" key="4">
    <source>
        <dbReference type="ARBA" id="ARBA00023002"/>
    </source>
</evidence>
<dbReference type="Pfam" id="PF01070">
    <property type="entry name" value="FMN_dh"/>
    <property type="match status" value="1"/>
</dbReference>
<dbReference type="GeneID" id="7448850"/>
<dbReference type="AlphaFoldDB" id="B8BZV0"/>
<feature type="binding site" evidence="7">
    <location>
        <position position="278"/>
    </location>
    <ligand>
        <name>FMN</name>
        <dbReference type="ChEBI" id="CHEBI:58210"/>
    </ligand>
</feature>
<reference evidence="9 10" key="1">
    <citation type="journal article" date="2004" name="Science">
        <title>The genome of the diatom Thalassiosira pseudonana: ecology, evolution, and metabolism.</title>
        <authorList>
            <person name="Armbrust E.V."/>
            <person name="Berges J.A."/>
            <person name="Bowler C."/>
            <person name="Green B.R."/>
            <person name="Martinez D."/>
            <person name="Putnam N.H."/>
            <person name="Zhou S."/>
            <person name="Allen A.E."/>
            <person name="Apt K.E."/>
            <person name="Bechner M."/>
            <person name="Brzezinski M.A."/>
            <person name="Chaal B.K."/>
            <person name="Chiovitti A."/>
            <person name="Davis A.K."/>
            <person name="Demarest M.S."/>
            <person name="Detter J.C."/>
            <person name="Glavina T."/>
            <person name="Goodstein D."/>
            <person name="Hadi M.Z."/>
            <person name="Hellsten U."/>
            <person name="Hildebrand M."/>
            <person name="Jenkins B.D."/>
            <person name="Jurka J."/>
            <person name="Kapitonov V.V."/>
            <person name="Kroger N."/>
            <person name="Lau W.W."/>
            <person name="Lane T.W."/>
            <person name="Larimer F.W."/>
            <person name="Lippmeier J.C."/>
            <person name="Lucas S."/>
            <person name="Medina M."/>
            <person name="Montsant A."/>
            <person name="Obornik M."/>
            <person name="Parker M.S."/>
            <person name="Palenik B."/>
            <person name="Pazour G.J."/>
            <person name="Richardson P.M."/>
            <person name="Rynearson T.A."/>
            <person name="Saito M.A."/>
            <person name="Schwartz D.C."/>
            <person name="Thamatrakoln K."/>
            <person name="Valentin K."/>
            <person name="Vardi A."/>
            <person name="Wilkerson F.P."/>
            <person name="Rokhsar D.S."/>
        </authorList>
    </citation>
    <scope>NUCLEOTIDE SEQUENCE [LARGE SCALE GENOMIC DNA]</scope>
    <source>
        <strain evidence="9 10">CCMP1335</strain>
    </source>
</reference>
<dbReference type="HOGENOM" id="CLU_020639_0_0_1"/>
<gene>
    <name evidence="9" type="primary">GOX</name>
    <name evidence="9" type="ORF">THAPSDRAFT_406</name>
</gene>
<accession>B8BZV0</accession>
<feature type="binding site" evidence="7">
    <location>
        <position position="134"/>
    </location>
    <ligand>
        <name>glyoxylate</name>
        <dbReference type="ChEBI" id="CHEBI:36655"/>
    </ligand>
</feature>
<dbReference type="Gene3D" id="3.20.20.70">
    <property type="entry name" value="Aldolase class I"/>
    <property type="match status" value="1"/>
</dbReference>
<dbReference type="PANTHER" id="PTHR10578">
    <property type="entry name" value="S -2-HYDROXY-ACID OXIDASE-RELATED"/>
    <property type="match status" value="1"/>
</dbReference>
<evidence type="ECO:0000256" key="3">
    <source>
        <dbReference type="ARBA" id="ARBA00022643"/>
    </source>
</evidence>
<evidence type="ECO:0000313" key="10">
    <source>
        <dbReference type="Proteomes" id="UP000001449"/>
    </source>
</evidence>
<sequence length="398" mass="43616">MHVKICNAGDYQRVARSILPTPLYEYLASGTDDEQTLSENESAFKAWYLRPRVMRPVGSISTVTTLFGQRLSMPVFVSPAGVHALCDEVHGECAAARACGKVGTIFGLSQHATRSIEQVAEATQGNTNLWYQSYILKDREMTLRLARRAAKAGYRGIFLTVDSVRFGFREADARNNFSSLPEPHRLVNYDDEVSQAQHPKKAWVAPEASVDKSKIYSGQEEAWDQNTEQLFEQNPSWEDVRWLKREVCRDLPLIVKGIMTAEDAIEAKKAGADGVMVSNHGGRGLDSALPTIDVLPEIVAAVGDQFPVLLDSGIRRGTDVLKALALGATAVGIGKPLFFALSVGGEDAVLNLLQMFQRETEAAMAICGCKSVSDVTRQLVTRHPSGSGRVGKYERSKL</sequence>
<dbReference type="SUPFAM" id="SSF51395">
    <property type="entry name" value="FMN-linked oxidoreductases"/>
    <property type="match status" value="1"/>
</dbReference>
<name>B8BZV0_THAPS</name>
<dbReference type="InterPro" id="IPR000262">
    <property type="entry name" value="FMN-dep_DH"/>
</dbReference>
<dbReference type="InParanoid" id="B8BZV0"/>
<evidence type="ECO:0000313" key="9">
    <source>
        <dbReference type="EMBL" id="EED92949.1"/>
    </source>
</evidence>
<keyword evidence="2 7" id="KW-0285">Flavoprotein</keyword>
<feature type="domain" description="FMN hydroxy acid dehydrogenase" evidence="8">
    <location>
        <begin position="1"/>
        <end position="385"/>
    </location>
</feature>
<evidence type="ECO:0000256" key="6">
    <source>
        <dbReference type="PIRSR" id="PIRSR000138-1"/>
    </source>
</evidence>
<organism evidence="9 10">
    <name type="scientific">Thalassiosira pseudonana</name>
    <name type="common">Marine diatom</name>
    <name type="synonym">Cyclotella nana</name>
    <dbReference type="NCBI Taxonomy" id="35128"/>
    <lineage>
        <taxon>Eukaryota</taxon>
        <taxon>Sar</taxon>
        <taxon>Stramenopiles</taxon>
        <taxon>Ochrophyta</taxon>
        <taxon>Bacillariophyta</taxon>
        <taxon>Coscinodiscophyceae</taxon>
        <taxon>Thalassiosirophycidae</taxon>
        <taxon>Thalassiosirales</taxon>
        <taxon>Thalassiosiraceae</taxon>
        <taxon>Thalassiosira</taxon>
    </lineage>
</organism>
<dbReference type="EC" id="1.1.3.15" evidence="9"/>
<dbReference type="InterPro" id="IPR013785">
    <property type="entry name" value="Aldolase_TIM"/>
</dbReference>
<keyword evidence="4 9" id="KW-0560">Oxidoreductase</keyword>
<feature type="binding site" evidence="7">
    <location>
        <position position="160"/>
    </location>
    <ligand>
        <name>FMN</name>
        <dbReference type="ChEBI" id="CHEBI:58210"/>
    </ligand>
</feature>
<evidence type="ECO:0000256" key="5">
    <source>
        <dbReference type="ARBA" id="ARBA00024042"/>
    </source>
</evidence>
<dbReference type="PANTHER" id="PTHR10578:SF107">
    <property type="entry name" value="2-HYDROXYACID OXIDASE 1"/>
    <property type="match status" value="1"/>
</dbReference>
<feature type="active site" description="Proton acceptor" evidence="6">
    <location>
        <position position="280"/>
    </location>
</feature>
<protein>
    <submittedName>
        <fullName evidence="9">Glycolate oxidase</fullName>
        <ecNumber evidence="9">1.1.3.15</ecNumber>
    </submittedName>
</protein>
<dbReference type="eggNOG" id="KOG0538">
    <property type="taxonomic scope" value="Eukaryota"/>
</dbReference>
<proteinExistence type="inferred from homology"/>
<dbReference type="GO" id="GO:0003973">
    <property type="term" value="F:(S)-2-hydroxy-acid oxidase activity"/>
    <property type="evidence" value="ECO:0007669"/>
    <property type="project" value="UniProtKB-EC"/>
</dbReference>
<dbReference type="PaxDb" id="35128-Thaps406"/>
<keyword evidence="3 7" id="KW-0288">FMN</keyword>
<dbReference type="PIRSF" id="PIRSF000138">
    <property type="entry name" value="Al-hdrx_acd_dh"/>
    <property type="match status" value="1"/>
</dbReference>
<evidence type="ECO:0000256" key="2">
    <source>
        <dbReference type="ARBA" id="ARBA00022630"/>
    </source>
</evidence>
<comment type="similarity">
    <text evidence="5">Belongs to the FMN-dependent alpha-hydroxy acid dehydrogenase family.</text>
</comment>
<evidence type="ECO:0000256" key="1">
    <source>
        <dbReference type="ARBA" id="ARBA00001917"/>
    </source>
</evidence>
<feature type="binding site" evidence="7">
    <location>
        <begin position="79"/>
        <end position="81"/>
    </location>
    <ligand>
        <name>FMN</name>
        <dbReference type="ChEBI" id="CHEBI:58210"/>
    </ligand>
</feature>
<dbReference type="OMA" id="RIWFRPK"/>
<dbReference type="GO" id="GO:0010181">
    <property type="term" value="F:FMN binding"/>
    <property type="evidence" value="ECO:0007669"/>
    <property type="project" value="InterPro"/>
</dbReference>
<feature type="binding site" evidence="7">
    <location>
        <position position="280"/>
    </location>
    <ligand>
        <name>glyoxylate</name>
        <dbReference type="ChEBI" id="CHEBI:36655"/>
    </ligand>
</feature>
<dbReference type="InterPro" id="IPR012133">
    <property type="entry name" value="Alpha-hydoxy_acid_DH_FMN"/>
</dbReference>
<dbReference type="RefSeq" id="XP_002289412.1">
    <property type="nucleotide sequence ID" value="XM_002289376.1"/>
</dbReference>
<dbReference type="PROSITE" id="PS51349">
    <property type="entry name" value="FMN_HYDROXY_ACID_DH_2"/>
    <property type="match status" value="1"/>
</dbReference>
<feature type="binding site" evidence="7">
    <location>
        <position position="26"/>
    </location>
    <ligand>
        <name>glyoxylate</name>
        <dbReference type="ChEBI" id="CHEBI:36655"/>
    </ligand>
</feature>
<dbReference type="CDD" id="cd02809">
    <property type="entry name" value="alpha_hydroxyacid_oxid_FMN"/>
    <property type="match status" value="1"/>
</dbReference>
<evidence type="ECO:0000259" key="8">
    <source>
        <dbReference type="PROSITE" id="PS51349"/>
    </source>
</evidence>
<keyword evidence="10" id="KW-1185">Reference proteome</keyword>
<feature type="binding site" evidence="7">
    <location>
        <begin position="311"/>
        <end position="315"/>
    </location>
    <ligand>
        <name>FMN</name>
        <dbReference type="ChEBI" id="CHEBI:58210"/>
    </ligand>
</feature>
<dbReference type="KEGG" id="tps:THAPSDRAFT_406"/>
<feature type="binding site" evidence="7">
    <location>
        <position position="169"/>
    </location>
    <ligand>
        <name>glyoxylate</name>
        <dbReference type="ChEBI" id="CHEBI:36655"/>
    </ligand>
</feature>
<dbReference type="EMBL" id="CM000641">
    <property type="protein sequence ID" value="EED92949.1"/>
    <property type="molecule type" value="Genomic_DNA"/>
</dbReference>
<dbReference type="FunFam" id="3.20.20.70:FF:000029">
    <property type="entry name" value="L-lactate dehydrogenase"/>
    <property type="match status" value="1"/>
</dbReference>
<dbReference type="InterPro" id="IPR037396">
    <property type="entry name" value="FMN_HAD"/>
</dbReference>
<dbReference type="Proteomes" id="UP000001449">
    <property type="component" value="Chromosome 4"/>
</dbReference>
<feature type="binding site" evidence="7">
    <location>
        <position position="283"/>
    </location>
    <ligand>
        <name>glyoxylate</name>
        <dbReference type="ChEBI" id="CHEBI:36655"/>
    </ligand>
</feature>
<reference evidence="9 10" key="2">
    <citation type="journal article" date="2008" name="Nature">
        <title>The Phaeodactylum genome reveals the evolutionary history of diatom genomes.</title>
        <authorList>
            <person name="Bowler C."/>
            <person name="Allen A.E."/>
            <person name="Badger J.H."/>
            <person name="Grimwood J."/>
            <person name="Jabbari K."/>
            <person name="Kuo A."/>
            <person name="Maheswari U."/>
            <person name="Martens C."/>
            <person name="Maumus F."/>
            <person name="Otillar R.P."/>
            <person name="Rayko E."/>
            <person name="Salamov A."/>
            <person name="Vandepoele K."/>
            <person name="Beszteri B."/>
            <person name="Gruber A."/>
            <person name="Heijde M."/>
            <person name="Katinka M."/>
            <person name="Mock T."/>
            <person name="Valentin K."/>
            <person name="Verret F."/>
            <person name="Berges J.A."/>
            <person name="Brownlee C."/>
            <person name="Cadoret J.P."/>
            <person name="Chiovitti A."/>
            <person name="Choi C.J."/>
            <person name="Coesel S."/>
            <person name="De Martino A."/>
            <person name="Detter J.C."/>
            <person name="Durkin C."/>
            <person name="Falciatore A."/>
            <person name="Fournet J."/>
            <person name="Haruta M."/>
            <person name="Huysman M.J."/>
            <person name="Jenkins B.D."/>
            <person name="Jiroutova K."/>
            <person name="Jorgensen R.E."/>
            <person name="Joubert Y."/>
            <person name="Kaplan A."/>
            <person name="Kroger N."/>
            <person name="Kroth P.G."/>
            <person name="La Roche J."/>
            <person name="Lindquist E."/>
            <person name="Lommer M."/>
            <person name="Martin-Jezequel V."/>
            <person name="Lopez P.J."/>
            <person name="Lucas S."/>
            <person name="Mangogna M."/>
            <person name="McGinnis K."/>
            <person name="Medlin L.K."/>
            <person name="Montsant A."/>
            <person name="Oudot-Le Secq M.P."/>
            <person name="Napoli C."/>
            <person name="Obornik M."/>
            <person name="Parker M.S."/>
            <person name="Petit J.L."/>
            <person name="Porcel B.M."/>
            <person name="Poulsen N."/>
            <person name="Robison M."/>
            <person name="Rychlewski L."/>
            <person name="Rynearson T.A."/>
            <person name="Schmutz J."/>
            <person name="Shapiro H."/>
            <person name="Siaut M."/>
            <person name="Stanley M."/>
            <person name="Sussman M.R."/>
            <person name="Taylor A.R."/>
            <person name="Vardi A."/>
            <person name="von Dassow P."/>
            <person name="Vyverman W."/>
            <person name="Willis A."/>
            <person name="Wyrwicz L.S."/>
            <person name="Rokhsar D.S."/>
            <person name="Weissenbach J."/>
            <person name="Armbrust E.V."/>
            <person name="Green B.R."/>
            <person name="Van de Peer Y."/>
            <person name="Grigoriev I.V."/>
        </authorList>
    </citation>
    <scope>NUCLEOTIDE SEQUENCE [LARGE SCALE GENOMIC DNA]</scope>
    <source>
        <strain evidence="9 10">CCMP1335</strain>
    </source>
</reference>
<dbReference type="STRING" id="35128.B8BZV0"/>
<evidence type="ECO:0000256" key="7">
    <source>
        <dbReference type="PIRSR" id="PIRSR000138-2"/>
    </source>
</evidence>
<feature type="binding site" evidence="7">
    <location>
        <position position="132"/>
    </location>
    <ligand>
        <name>glyoxylate</name>
        <dbReference type="ChEBI" id="CHEBI:36655"/>
    </ligand>
</feature>